<organism evidence="6 7">
    <name type="scientific">Candidatus Avelusimicrobium gallicola</name>
    <dbReference type="NCBI Taxonomy" id="2562704"/>
    <lineage>
        <taxon>Bacteria</taxon>
        <taxon>Pseudomonadati</taxon>
        <taxon>Elusimicrobiota</taxon>
        <taxon>Elusimicrobia</taxon>
        <taxon>Elusimicrobiales</taxon>
        <taxon>Elusimicrobiaceae</taxon>
        <taxon>Candidatus Avelusimicrobium</taxon>
    </lineage>
</organism>
<evidence type="ECO:0000256" key="2">
    <source>
        <dbReference type="ARBA" id="ARBA00022801"/>
    </source>
</evidence>
<accession>A0A1Y4DQ53</accession>
<dbReference type="PANTHER" id="PTHR30480:SF16">
    <property type="entry name" value="GLYCOSIDE HYDROLASE FAMILY 3 DOMAIN PROTEIN"/>
    <property type="match status" value="1"/>
</dbReference>
<dbReference type="InterPro" id="IPR001764">
    <property type="entry name" value="Glyco_hydro_3_N"/>
</dbReference>
<dbReference type="InterPro" id="IPR036962">
    <property type="entry name" value="Glyco_hydro_3_N_sf"/>
</dbReference>
<dbReference type="InterPro" id="IPR050226">
    <property type="entry name" value="NagZ_Beta-hexosaminidase"/>
</dbReference>
<dbReference type="OrthoDB" id="9786661at2"/>
<evidence type="ECO:0000313" key="6">
    <source>
        <dbReference type="EMBL" id="OUO57491.1"/>
    </source>
</evidence>
<dbReference type="GO" id="GO:0005975">
    <property type="term" value="P:carbohydrate metabolic process"/>
    <property type="evidence" value="ECO:0007669"/>
    <property type="project" value="InterPro"/>
</dbReference>
<comment type="caution">
    <text evidence="6">The sequence shown here is derived from an EMBL/GenBank/DDBJ whole genome shotgun (WGS) entry which is preliminary data.</text>
</comment>
<gene>
    <name evidence="6" type="ORF">B5F75_01590</name>
</gene>
<dbReference type="GO" id="GO:0009254">
    <property type="term" value="P:peptidoglycan turnover"/>
    <property type="evidence" value="ECO:0007669"/>
    <property type="project" value="TreeGrafter"/>
</dbReference>
<dbReference type="RefSeq" id="WP_087286912.1">
    <property type="nucleotide sequence ID" value="NZ_NFJD01000001.1"/>
</dbReference>
<feature type="transmembrane region" description="Helical" evidence="4">
    <location>
        <begin position="15"/>
        <end position="35"/>
    </location>
</feature>
<keyword evidence="3" id="KW-0326">Glycosidase</keyword>
<dbReference type="SUPFAM" id="SSF51445">
    <property type="entry name" value="(Trans)glycosidases"/>
    <property type="match status" value="1"/>
</dbReference>
<dbReference type="Gene3D" id="3.20.20.300">
    <property type="entry name" value="Glycoside hydrolase, family 3, N-terminal domain"/>
    <property type="match status" value="1"/>
</dbReference>
<evidence type="ECO:0000313" key="7">
    <source>
        <dbReference type="Proteomes" id="UP000196368"/>
    </source>
</evidence>
<dbReference type="Pfam" id="PF00933">
    <property type="entry name" value="Glyco_hydro_3"/>
    <property type="match status" value="1"/>
</dbReference>
<dbReference type="InterPro" id="IPR017853">
    <property type="entry name" value="GH"/>
</dbReference>
<dbReference type="EMBL" id="NFJD01000001">
    <property type="protein sequence ID" value="OUO57491.1"/>
    <property type="molecule type" value="Genomic_DNA"/>
</dbReference>
<sequence>MARDFLETYLNKPRSFLFVIGLVLLGLAAWGVMLWRLEAPAPVRPVILLINRYPLTPADKSFLQQANPYGFLLGIPAHPHLDPRRLRQELAEVLHRADFVFFIDQEGGTVNRIKQYDPSFQAPAPEVFGKQAETNLPQAIEAAYQYGVRTGKFLKNLTIDVVFAPLAEQRPTGPNAPHKSRYFSDQPALVQALADAYARGLADGGVIPCYKHAPGGSAQYEKQTVELPALEIQSKLLLV</sequence>
<evidence type="ECO:0000256" key="3">
    <source>
        <dbReference type="ARBA" id="ARBA00023295"/>
    </source>
</evidence>
<dbReference type="PANTHER" id="PTHR30480">
    <property type="entry name" value="BETA-HEXOSAMINIDASE-RELATED"/>
    <property type="match status" value="1"/>
</dbReference>
<keyword evidence="4" id="KW-0812">Transmembrane</keyword>
<evidence type="ECO:0000256" key="1">
    <source>
        <dbReference type="ARBA" id="ARBA00005336"/>
    </source>
</evidence>
<dbReference type="GO" id="GO:0004553">
    <property type="term" value="F:hydrolase activity, hydrolyzing O-glycosyl compounds"/>
    <property type="evidence" value="ECO:0007669"/>
    <property type="project" value="InterPro"/>
</dbReference>
<protein>
    <recommendedName>
        <fullName evidence="5">Glycoside hydrolase family 3 N-terminal domain-containing protein</fullName>
    </recommendedName>
</protein>
<keyword evidence="2" id="KW-0378">Hydrolase</keyword>
<keyword evidence="4" id="KW-0472">Membrane</keyword>
<evidence type="ECO:0000256" key="4">
    <source>
        <dbReference type="SAM" id="Phobius"/>
    </source>
</evidence>
<keyword evidence="4" id="KW-1133">Transmembrane helix</keyword>
<proteinExistence type="inferred from homology"/>
<feature type="domain" description="Glycoside hydrolase family 3 N-terminal" evidence="5">
    <location>
        <begin position="99"/>
        <end position="228"/>
    </location>
</feature>
<dbReference type="Proteomes" id="UP000196368">
    <property type="component" value="Unassembled WGS sequence"/>
</dbReference>
<evidence type="ECO:0000259" key="5">
    <source>
        <dbReference type="Pfam" id="PF00933"/>
    </source>
</evidence>
<reference evidence="7" key="1">
    <citation type="submission" date="2017-04" db="EMBL/GenBank/DDBJ databases">
        <title>Function of individual gut microbiota members based on whole genome sequencing of pure cultures obtained from chicken caecum.</title>
        <authorList>
            <person name="Medvecky M."/>
            <person name="Cejkova D."/>
            <person name="Polansky O."/>
            <person name="Karasova D."/>
            <person name="Kubasova T."/>
            <person name="Cizek A."/>
            <person name="Rychlik I."/>
        </authorList>
    </citation>
    <scope>NUCLEOTIDE SEQUENCE [LARGE SCALE GENOMIC DNA]</scope>
    <source>
        <strain evidence="7">An273</strain>
    </source>
</reference>
<comment type="similarity">
    <text evidence="1">Belongs to the glycosyl hydrolase 3 family.</text>
</comment>
<name>A0A1Y4DQ53_9BACT</name>
<dbReference type="AlphaFoldDB" id="A0A1Y4DQ53"/>
<keyword evidence="7" id="KW-1185">Reference proteome</keyword>